<keyword evidence="1" id="KW-1133">Transmembrane helix</keyword>
<name>K2GTT2_9BACT</name>
<reference evidence="2" key="1">
    <citation type="journal article" date="2012" name="Science">
        <title>Fermentation, hydrogen, and sulfur metabolism in multiple uncultivated bacterial phyla.</title>
        <authorList>
            <person name="Wrighton K.C."/>
            <person name="Thomas B.C."/>
            <person name="Sharon I."/>
            <person name="Miller C.S."/>
            <person name="Castelle C.J."/>
            <person name="VerBerkmoes N.C."/>
            <person name="Wilkins M.J."/>
            <person name="Hettich R.L."/>
            <person name="Lipton M.S."/>
            <person name="Williams K.H."/>
            <person name="Long P.E."/>
            <person name="Banfield J.F."/>
        </authorList>
    </citation>
    <scope>NUCLEOTIDE SEQUENCE [LARGE SCALE GENOMIC DNA]</scope>
</reference>
<dbReference type="EMBL" id="AMFJ01000674">
    <property type="protein sequence ID" value="EKE26760.1"/>
    <property type="molecule type" value="Genomic_DNA"/>
</dbReference>
<gene>
    <name evidence="2" type="ORF">ACD_4C00158G0003</name>
</gene>
<evidence type="ECO:0000313" key="2">
    <source>
        <dbReference type="EMBL" id="EKE26760.1"/>
    </source>
</evidence>
<comment type="caution">
    <text evidence="2">The sequence shown here is derived from an EMBL/GenBank/DDBJ whole genome shotgun (WGS) entry which is preliminary data.</text>
</comment>
<keyword evidence="1" id="KW-0472">Membrane</keyword>
<dbReference type="AlphaFoldDB" id="K2GTT2"/>
<evidence type="ECO:0000256" key="1">
    <source>
        <dbReference type="SAM" id="Phobius"/>
    </source>
</evidence>
<feature type="transmembrane region" description="Helical" evidence="1">
    <location>
        <begin position="9"/>
        <end position="29"/>
    </location>
</feature>
<protein>
    <submittedName>
        <fullName evidence="2">Uncharacterized protein</fullName>
    </submittedName>
</protein>
<keyword evidence="1" id="KW-0812">Transmembrane</keyword>
<proteinExistence type="predicted"/>
<accession>K2GTT2</accession>
<sequence>MIFESTEGIFIFFLITSFFIISFSHGLIISKETFVQAGHLILFTESIRDKFFKSIQFAFIIISHDNNPASLAGDHTINLSIYTQKSFFCITAQMPSKSQFNVSLNCFVSSILKYSLCLSFNDQTIHFIIQEIRSSCDIFWNE</sequence>
<organism evidence="2">
    <name type="scientific">uncultured bacterium</name>
    <name type="common">gcode 4</name>
    <dbReference type="NCBI Taxonomy" id="1234023"/>
    <lineage>
        <taxon>Bacteria</taxon>
        <taxon>environmental samples</taxon>
    </lineage>
</organism>